<gene>
    <name evidence="1" type="ORF">ENS41_07040</name>
</gene>
<proteinExistence type="predicted"/>
<reference evidence="1" key="1">
    <citation type="journal article" date="2020" name="mSystems">
        <title>Genome- and Community-Level Interaction Insights into Carbon Utilization and Element Cycling Functions of Hydrothermarchaeota in Hydrothermal Sediment.</title>
        <authorList>
            <person name="Zhou Z."/>
            <person name="Liu Y."/>
            <person name="Xu W."/>
            <person name="Pan J."/>
            <person name="Luo Z.H."/>
            <person name="Li M."/>
        </authorList>
    </citation>
    <scope>NUCLEOTIDE SEQUENCE [LARGE SCALE GENOMIC DNA]</scope>
    <source>
        <strain evidence="1">SpSt-488</strain>
    </source>
</reference>
<name>A0A7C4GDQ3_UNCW3</name>
<evidence type="ECO:0000313" key="1">
    <source>
        <dbReference type="EMBL" id="HGK28696.1"/>
    </source>
</evidence>
<organism evidence="1">
    <name type="scientific">candidate division WOR-3 bacterium</name>
    <dbReference type="NCBI Taxonomy" id="2052148"/>
    <lineage>
        <taxon>Bacteria</taxon>
        <taxon>Bacteria division WOR-3</taxon>
    </lineage>
</organism>
<dbReference type="EMBL" id="DSUT01000149">
    <property type="protein sequence ID" value="HGK28696.1"/>
    <property type="molecule type" value="Genomic_DNA"/>
</dbReference>
<dbReference type="AlphaFoldDB" id="A0A7C4GDQ3"/>
<comment type="caution">
    <text evidence="1">The sequence shown here is derived from an EMBL/GenBank/DDBJ whole genome shotgun (WGS) entry which is preliminary data.</text>
</comment>
<sequence length="123" mass="14541">MSVKPSNERVENYDLKFDSEVIKLQTDKRRARMLAKQQEAQAELCALETRCKEVLGTLGVQPHLYIAYLNFCREVWKKTRRFTGRTLEREAMVIQGKWEARELKAEVMDRLRHEVFTLKDPTP</sequence>
<accession>A0A7C4GDQ3</accession>
<protein>
    <submittedName>
        <fullName evidence="1">Uncharacterized protein</fullName>
    </submittedName>
</protein>